<comment type="cofactor">
    <cofactor evidence="7">
        <name>NAD(+)</name>
        <dbReference type="ChEBI" id="CHEBI:57540"/>
    </cofactor>
    <text evidence="7">Binds 1 NAD(+) per subunit.</text>
</comment>
<proteinExistence type="inferred from homology"/>
<evidence type="ECO:0000256" key="3">
    <source>
        <dbReference type="ARBA" id="ARBA00022801"/>
    </source>
</evidence>
<gene>
    <name evidence="9" type="ORF">SH580_03390</name>
</gene>
<organism evidence="9 10">
    <name type="scientific">Coraliomargarita algicola</name>
    <dbReference type="NCBI Taxonomy" id="3092156"/>
    <lineage>
        <taxon>Bacteria</taxon>
        <taxon>Pseudomonadati</taxon>
        <taxon>Verrucomicrobiota</taxon>
        <taxon>Opitutia</taxon>
        <taxon>Puniceicoccales</taxon>
        <taxon>Coraliomargaritaceae</taxon>
        <taxon>Coraliomargarita</taxon>
    </lineage>
</organism>
<dbReference type="Pfam" id="PF02056">
    <property type="entry name" value="Glyco_hydro_4"/>
    <property type="match status" value="1"/>
</dbReference>
<keyword evidence="5" id="KW-0464">Manganese</keyword>
<evidence type="ECO:0000256" key="4">
    <source>
        <dbReference type="ARBA" id="ARBA00023027"/>
    </source>
</evidence>
<name>A0ABZ0RNQ3_9BACT</name>
<evidence type="ECO:0000256" key="1">
    <source>
        <dbReference type="ARBA" id="ARBA00010141"/>
    </source>
</evidence>
<dbReference type="PRINTS" id="PR00732">
    <property type="entry name" value="GLHYDRLASE4"/>
</dbReference>
<keyword evidence="6 7" id="KW-0326">Glycosidase</keyword>
<dbReference type="InterPro" id="IPR001088">
    <property type="entry name" value="Glyco_hydro_4"/>
</dbReference>
<accession>A0ABZ0RNQ3</accession>
<dbReference type="Gene3D" id="3.90.110.10">
    <property type="entry name" value="Lactate dehydrogenase/glycoside hydrolase, family 4, C-terminal"/>
    <property type="match status" value="1"/>
</dbReference>
<keyword evidence="4 7" id="KW-0520">NAD</keyword>
<feature type="domain" description="Glycosyl hydrolase family 4 C-terminal" evidence="8">
    <location>
        <begin position="192"/>
        <end position="430"/>
    </location>
</feature>
<evidence type="ECO:0000313" key="10">
    <source>
        <dbReference type="Proteomes" id="UP001324993"/>
    </source>
</evidence>
<dbReference type="Gene3D" id="3.40.50.720">
    <property type="entry name" value="NAD(P)-binding Rossmann-like Domain"/>
    <property type="match status" value="1"/>
</dbReference>
<evidence type="ECO:0000256" key="5">
    <source>
        <dbReference type="ARBA" id="ARBA00023211"/>
    </source>
</evidence>
<dbReference type="InterPro" id="IPR036291">
    <property type="entry name" value="NAD(P)-bd_dom_sf"/>
</dbReference>
<dbReference type="RefSeq" id="WP_319833605.1">
    <property type="nucleotide sequence ID" value="NZ_CP138858.1"/>
</dbReference>
<dbReference type="SUPFAM" id="SSF56327">
    <property type="entry name" value="LDH C-terminal domain-like"/>
    <property type="match status" value="1"/>
</dbReference>
<evidence type="ECO:0000256" key="2">
    <source>
        <dbReference type="ARBA" id="ARBA00022723"/>
    </source>
</evidence>
<sequence length="466" mass="52200">MKVCFFGGGALRLFGVIRAAMADVGVLDNGEVFLYDLDLTRAEAMGRMLLKTPERARANCQIRWGNSLDEALLGADMVGVILPASAPKSYMLGHHESFDRGFISSDNISPNGAVSAVKIAPVLMNLARRMEVQCPNAWLINFVNPIAVLSAMVNNHTKIRCLGVCAGFTNHLSDISRIFGEDQEAEDLVVDCAGVNHLSYIIDGQWQGEPILEALNRHIDDNWKMCELQPWWDSFARDNITNSVTTLVKLWRKYGVMVFSSEGDGLAHLMYDDALVNCRKHNPNRTVAEVEAAIQSNRKVRQNMDNKFQQYLDRELDDDFWENHWKEDSTFRRQDQNIFVRIMAAIAGVREMRLATSRPNEGAIAGIRDDQCVEYSQVLIGEKIASANDQPLQIPDVAMGMTSALASHQTMLGNALALEDPVMLARALLTYPVRPFSRDLSELYQSLFKLAGDEIHPTYQQAVQYL</sequence>
<dbReference type="Proteomes" id="UP001324993">
    <property type="component" value="Chromosome"/>
</dbReference>
<protein>
    <recommendedName>
        <fullName evidence="8">Glycosyl hydrolase family 4 C-terminal domain-containing protein</fullName>
    </recommendedName>
</protein>
<evidence type="ECO:0000256" key="7">
    <source>
        <dbReference type="RuleBase" id="RU361152"/>
    </source>
</evidence>
<dbReference type="PANTHER" id="PTHR32092">
    <property type="entry name" value="6-PHOSPHO-BETA-GLUCOSIDASE-RELATED"/>
    <property type="match status" value="1"/>
</dbReference>
<keyword evidence="3 7" id="KW-0378">Hydrolase</keyword>
<dbReference type="EMBL" id="CP138858">
    <property type="protein sequence ID" value="WPJ96748.1"/>
    <property type="molecule type" value="Genomic_DNA"/>
</dbReference>
<evidence type="ECO:0000259" key="8">
    <source>
        <dbReference type="Pfam" id="PF11975"/>
    </source>
</evidence>
<evidence type="ECO:0000256" key="6">
    <source>
        <dbReference type="ARBA" id="ARBA00023295"/>
    </source>
</evidence>
<keyword evidence="2" id="KW-0479">Metal-binding</keyword>
<dbReference type="InterPro" id="IPR022616">
    <property type="entry name" value="Glyco_hydro_4_C"/>
</dbReference>
<comment type="similarity">
    <text evidence="1 7">Belongs to the glycosyl hydrolase 4 family.</text>
</comment>
<evidence type="ECO:0000313" key="9">
    <source>
        <dbReference type="EMBL" id="WPJ96748.1"/>
    </source>
</evidence>
<dbReference type="Pfam" id="PF11975">
    <property type="entry name" value="Glyco_hydro_4C"/>
    <property type="match status" value="1"/>
</dbReference>
<keyword evidence="10" id="KW-1185">Reference proteome</keyword>
<dbReference type="SUPFAM" id="SSF51735">
    <property type="entry name" value="NAD(P)-binding Rossmann-fold domains"/>
    <property type="match status" value="1"/>
</dbReference>
<reference evidence="9 10" key="1">
    <citation type="submission" date="2023-11" db="EMBL/GenBank/DDBJ databases">
        <title>Coraliomargarita sp. nov., isolated from marine algae.</title>
        <authorList>
            <person name="Lee J.K."/>
            <person name="Baek J.H."/>
            <person name="Kim J.M."/>
            <person name="Choi D.G."/>
            <person name="Jeon C.O."/>
        </authorList>
    </citation>
    <scope>NUCLEOTIDE SEQUENCE [LARGE SCALE GENOMIC DNA]</scope>
    <source>
        <strain evidence="9 10">J2-16</strain>
    </source>
</reference>
<dbReference type="InterPro" id="IPR015955">
    <property type="entry name" value="Lactate_DH/Glyco_Ohase_4_C"/>
</dbReference>